<gene>
    <name evidence="1" type="ORF">TNIN_122601</name>
</gene>
<dbReference type="Proteomes" id="UP000886998">
    <property type="component" value="Unassembled WGS sequence"/>
</dbReference>
<organism evidence="1 2">
    <name type="scientific">Trichonephila inaurata madagascariensis</name>
    <dbReference type="NCBI Taxonomy" id="2747483"/>
    <lineage>
        <taxon>Eukaryota</taxon>
        <taxon>Metazoa</taxon>
        <taxon>Ecdysozoa</taxon>
        <taxon>Arthropoda</taxon>
        <taxon>Chelicerata</taxon>
        <taxon>Arachnida</taxon>
        <taxon>Araneae</taxon>
        <taxon>Araneomorphae</taxon>
        <taxon>Entelegynae</taxon>
        <taxon>Araneoidea</taxon>
        <taxon>Nephilidae</taxon>
        <taxon>Trichonephila</taxon>
        <taxon>Trichonephila inaurata</taxon>
    </lineage>
</organism>
<accession>A0A8X6X372</accession>
<sequence length="97" mass="11528">MKKKSRKKFRLAVRGKPYNLPPPKQLALPADVWEKESNFSRPPTIDLPDDIKLSALWIHHNSGMEERYDFSVCLYPWLRIDNSFLLFSRKSLKCYPY</sequence>
<proteinExistence type="predicted"/>
<evidence type="ECO:0000313" key="1">
    <source>
        <dbReference type="EMBL" id="GFY45194.1"/>
    </source>
</evidence>
<dbReference type="OrthoDB" id="10429311at2759"/>
<reference evidence="1" key="1">
    <citation type="submission" date="2020-08" db="EMBL/GenBank/DDBJ databases">
        <title>Multicomponent nature underlies the extraordinary mechanical properties of spider dragline silk.</title>
        <authorList>
            <person name="Kono N."/>
            <person name="Nakamura H."/>
            <person name="Mori M."/>
            <person name="Yoshida Y."/>
            <person name="Ohtoshi R."/>
            <person name="Malay A.D."/>
            <person name="Moran D.A.P."/>
            <person name="Tomita M."/>
            <person name="Numata K."/>
            <person name="Arakawa K."/>
        </authorList>
    </citation>
    <scope>NUCLEOTIDE SEQUENCE</scope>
</reference>
<dbReference type="AlphaFoldDB" id="A0A8X6X372"/>
<comment type="caution">
    <text evidence="1">The sequence shown here is derived from an EMBL/GenBank/DDBJ whole genome shotgun (WGS) entry which is preliminary data.</text>
</comment>
<evidence type="ECO:0000313" key="2">
    <source>
        <dbReference type="Proteomes" id="UP000886998"/>
    </source>
</evidence>
<name>A0A8X6X372_9ARAC</name>
<dbReference type="EMBL" id="BMAV01004685">
    <property type="protein sequence ID" value="GFY45194.1"/>
    <property type="molecule type" value="Genomic_DNA"/>
</dbReference>
<keyword evidence="2" id="KW-1185">Reference proteome</keyword>
<protein>
    <submittedName>
        <fullName evidence="1">Uncharacterized protein</fullName>
    </submittedName>
</protein>